<evidence type="ECO:0000259" key="3">
    <source>
        <dbReference type="SMART" id="SM01329"/>
    </source>
</evidence>
<comment type="similarity">
    <text evidence="1">Belongs to the isocitrate and isopropylmalate dehydrogenases family.</text>
</comment>
<dbReference type="InterPro" id="IPR019818">
    <property type="entry name" value="IsoCit/isopropylmalate_DH_CS"/>
</dbReference>
<comment type="caution">
    <text evidence="4">The sequence shown here is derived from an EMBL/GenBank/DDBJ whole genome shotgun (WGS) entry which is preliminary data.</text>
</comment>
<dbReference type="EMBL" id="JAXAVU010000004">
    <property type="protein sequence ID" value="MDX8141683.1"/>
    <property type="molecule type" value="Genomic_DNA"/>
</dbReference>
<gene>
    <name evidence="4" type="ORF">SK854_06150</name>
</gene>
<reference evidence="4 5" key="1">
    <citation type="submission" date="2023-11" db="EMBL/GenBank/DDBJ databases">
        <title>Lentzea sokolovensis, sp. nov., Lentzea kristufkii, sp. nov., and Lentzea miocenensis, sp. nov., rare actinobacteria from Sokolov Coal Basin, Miocene lacustrine sediment, Czech Republic.</title>
        <authorList>
            <person name="Lara A."/>
            <person name="Kotroba L."/>
            <person name="Nouioui I."/>
            <person name="Neumann-Schaal M."/>
            <person name="Mast Y."/>
            <person name="Chronakova A."/>
        </authorList>
    </citation>
    <scope>NUCLEOTIDE SEQUENCE [LARGE SCALE GENOMIC DNA]</scope>
    <source>
        <strain evidence="4 5">BCCO 10_0061</strain>
    </source>
</reference>
<dbReference type="SUPFAM" id="SSF53659">
    <property type="entry name" value="Isocitrate/Isopropylmalate dehydrogenase-like"/>
    <property type="match status" value="1"/>
</dbReference>
<keyword evidence="5" id="KW-1185">Reference proteome</keyword>
<dbReference type="Pfam" id="PF00180">
    <property type="entry name" value="Iso_dh"/>
    <property type="match status" value="1"/>
</dbReference>
<protein>
    <submittedName>
        <fullName evidence="4">Isocitrate/isopropylmalate family dehydrogenase</fullName>
    </submittedName>
</protein>
<dbReference type="SMART" id="SM01329">
    <property type="entry name" value="Iso_dh"/>
    <property type="match status" value="1"/>
</dbReference>
<dbReference type="PANTHER" id="PTHR11835:SF34">
    <property type="entry name" value="ISOCITRATE DEHYDROGENASE [NAD] SUBUNIT ALPHA, MITOCHONDRIAL"/>
    <property type="match status" value="1"/>
</dbReference>
<evidence type="ECO:0000256" key="1">
    <source>
        <dbReference type="ARBA" id="ARBA00007769"/>
    </source>
</evidence>
<accession>A0ABU4UQB0</accession>
<evidence type="ECO:0000313" key="5">
    <source>
        <dbReference type="Proteomes" id="UP001285352"/>
    </source>
</evidence>
<dbReference type="PROSITE" id="PS00470">
    <property type="entry name" value="IDH_IMDH"/>
    <property type="match status" value="1"/>
</dbReference>
<organism evidence="4 5">
    <name type="scientific">Lentzea sokolovensis</name>
    <dbReference type="NCBI Taxonomy" id="3095429"/>
    <lineage>
        <taxon>Bacteria</taxon>
        <taxon>Bacillati</taxon>
        <taxon>Actinomycetota</taxon>
        <taxon>Actinomycetes</taxon>
        <taxon>Pseudonocardiales</taxon>
        <taxon>Pseudonocardiaceae</taxon>
        <taxon>Lentzea</taxon>
    </lineage>
</organism>
<dbReference type="Proteomes" id="UP001285352">
    <property type="component" value="Unassembled WGS sequence"/>
</dbReference>
<name>A0ABU4UQB0_9PSEU</name>
<keyword evidence="2" id="KW-0560">Oxidoreductase</keyword>
<evidence type="ECO:0000256" key="2">
    <source>
        <dbReference type="ARBA" id="ARBA00023002"/>
    </source>
</evidence>
<dbReference type="Gene3D" id="3.40.718.10">
    <property type="entry name" value="Isopropylmalate Dehydrogenase"/>
    <property type="match status" value="1"/>
</dbReference>
<dbReference type="InterPro" id="IPR024084">
    <property type="entry name" value="IsoPropMal-DH-like_dom"/>
</dbReference>
<evidence type="ECO:0000313" key="4">
    <source>
        <dbReference type="EMBL" id="MDX8141683.1"/>
    </source>
</evidence>
<dbReference type="PANTHER" id="PTHR11835">
    <property type="entry name" value="DECARBOXYLATING DEHYDROGENASES-ISOCITRATE, ISOPROPYLMALATE, TARTRATE"/>
    <property type="match status" value="1"/>
</dbReference>
<proteinExistence type="inferred from homology"/>
<sequence length="363" mass="37874">MTTNTQSSRRYRLGVLLGDGIGPEIVPSAVAIVDAALAAAGVDPAEWVELPLGATAIAEHGAHTPSSTLDTLAGLDAWLLGPHDSAAYPEPFKSQLNPSGTIRKHFGLYANIRPAKAFPGGNAVVPGTDLVIVRENTEGFYADRNTHAGTGEFMPTPDVAIAMGIITRQAVERIARSAFDLAQRRDKRVTIVHKANVLKLTTGLFRDVCREVAAGYPDVAVDDFHIDAMTVHLVRRADAFDVIVTENMFGDILSDLAGEIAGSLGIAPSLNSSDTHAMAQAAHGSAPDIAGHDAANPIAMILSSAMLLEWLATQHDDERLRDAAARVEAGVAAAVAGGTCTKDLGGSSSTSEFTAAVVDLIGA</sequence>
<dbReference type="RefSeq" id="WP_319974003.1">
    <property type="nucleotide sequence ID" value="NZ_JAXAVU010000004.1"/>
</dbReference>
<feature type="domain" description="Isopropylmalate dehydrogenase-like" evidence="3">
    <location>
        <begin position="12"/>
        <end position="357"/>
    </location>
</feature>